<dbReference type="Proteomes" id="UP000325081">
    <property type="component" value="Unassembled WGS sequence"/>
</dbReference>
<dbReference type="AlphaFoldDB" id="A0A5A7PWM0"/>
<proteinExistence type="predicted"/>
<name>A0A5A7PWM0_STRAF</name>
<comment type="caution">
    <text evidence="2">The sequence shown here is derived from an EMBL/GenBank/DDBJ whole genome shotgun (WGS) entry which is preliminary data.</text>
</comment>
<sequence>MEDLRNNALKEGQYGEWLKAPDGHKWTPVSLSDSRFSPPTEAHRDTEEGTSNKASSSQQGNNHQLIPSHDAFQSPSKSIDANSLISVTKTPTSEEGVDTTHLQIIETSAMELEKGDTLITVEGTQNHKAIYAPSTKLPKTWKRTANKLV</sequence>
<keyword evidence="3" id="KW-1185">Reference proteome</keyword>
<protein>
    <submittedName>
        <fullName evidence="2">Structural molecules</fullName>
    </submittedName>
</protein>
<feature type="compositionally biased region" description="Polar residues" evidence="1">
    <location>
        <begin position="49"/>
        <end position="93"/>
    </location>
</feature>
<evidence type="ECO:0000256" key="1">
    <source>
        <dbReference type="SAM" id="MobiDB-lite"/>
    </source>
</evidence>
<organism evidence="2 3">
    <name type="scientific">Striga asiatica</name>
    <name type="common">Asiatic witchweed</name>
    <name type="synonym">Buchnera asiatica</name>
    <dbReference type="NCBI Taxonomy" id="4170"/>
    <lineage>
        <taxon>Eukaryota</taxon>
        <taxon>Viridiplantae</taxon>
        <taxon>Streptophyta</taxon>
        <taxon>Embryophyta</taxon>
        <taxon>Tracheophyta</taxon>
        <taxon>Spermatophyta</taxon>
        <taxon>Magnoliopsida</taxon>
        <taxon>eudicotyledons</taxon>
        <taxon>Gunneridae</taxon>
        <taxon>Pentapetalae</taxon>
        <taxon>asterids</taxon>
        <taxon>lamiids</taxon>
        <taxon>Lamiales</taxon>
        <taxon>Orobanchaceae</taxon>
        <taxon>Buchnereae</taxon>
        <taxon>Striga</taxon>
    </lineage>
</organism>
<reference evidence="3" key="1">
    <citation type="journal article" date="2019" name="Curr. Biol.">
        <title>Genome Sequence of Striga asiatica Provides Insight into the Evolution of Plant Parasitism.</title>
        <authorList>
            <person name="Yoshida S."/>
            <person name="Kim S."/>
            <person name="Wafula E.K."/>
            <person name="Tanskanen J."/>
            <person name="Kim Y.M."/>
            <person name="Honaas L."/>
            <person name="Yang Z."/>
            <person name="Spallek T."/>
            <person name="Conn C.E."/>
            <person name="Ichihashi Y."/>
            <person name="Cheong K."/>
            <person name="Cui S."/>
            <person name="Der J.P."/>
            <person name="Gundlach H."/>
            <person name="Jiao Y."/>
            <person name="Hori C."/>
            <person name="Ishida J.K."/>
            <person name="Kasahara H."/>
            <person name="Kiba T."/>
            <person name="Kim M.S."/>
            <person name="Koo N."/>
            <person name="Laohavisit A."/>
            <person name="Lee Y.H."/>
            <person name="Lumba S."/>
            <person name="McCourt P."/>
            <person name="Mortimer J.C."/>
            <person name="Mutuku J.M."/>
            <person name="Nomura T."/>
            <person name="Sasaki-Sekimoto Y."/>
            <person name="Seto Y."/>
            <person name="Wang Y."/>
            <person name="Wakatake T."/>
            <person name="Sakakibara H."/>
            <person name="Demura T."/>
            <person name="Yamaguchi S."/>
            <person name="Yoneyama K."/>
            <person name="Manabe R.I."/>
            <person name="Nelson D.C."/>
            <person name="Schulman A.H."/>
            <person name="Timko M.P."/>
            <person name="dePamphilis C.W."/>
            <person name="Choi D."/>
            <person name="Shirasu K."/>
        </authorList>
    </citation>
    <scope>NUCLEOTIDE SEQUENCE [LARGE SCALE GENOMIC DNA]</scope>
    <source>
        <strain evidence="3">cv. UVA1</strain>
    </source>
</reference>
<accession>A0A5A7PWM0</accession>
<evidence type="ECO:0000313" key="2">
    <source>
        <dbReference type="EMBL" id="GER37164.1"/>
    </source>
</evidence>
<feature type="region of interest" description="Disordered" evidence="1">
    <location>
        <begin position="1"/>
        <end position="98"/>
    </location>
</feature>
<dbReference type="EMBL" id="BKCP01005294">
    <property type="protein sequence ID" value="GER37164.1"/>
    <property type="molecule type" value="Genomic_DNA"/>
</dbReference>
<evidence type="ECO:0000313" key="3">
    <source>
        <dbReference type="Proteomes" id="UP000325081"/>
    </source>
</evidence>
<gene>
    <name evidence="2" type="ORF">STAS_13555</name>
</gene>